<dbReference type="InterPro" id="IPR014718">
    <property type="entry name" value="GH-type_carb-bd"/>
</dbReference>
<dbReference type="GO" id="GO:0047938">
    <property type="term" value="F:glucose-6-phosphate 1-epimerase activity"/>
    <property type="evidence" value="ECO:0007669"/>
    <property type="project" value="UniProtKB-UniRule"/>
</dbReference>
<dbReference type="Gene3D" id="2.70.98.10">
    <property type="match status" value="1"/>
</dbReference>
<dbReference type="GO" id="GO:0030246">
    <property type="term" value="F:carbohydrate binding"/>
    <property type="evidence" value="ECO:0007669"/>
    <property type="project" value="UniProtKB-UniRule"/>
</dbReference>
<feature type="active site" evidence="5">
    <location>
        <position position="154"/>
    </location>
</feature>
<dbReference type="RefSeq" id="WP_111294614.1">
    <property type="nucleotide sequence ID" value="NZ_CAUTCU010000022.1"/>
</dbReference>
<dbReference type="CDD" id="cd09020">
    <property type="entry name" value="D-hex-6-P-epi_like"/>
    <property type="match status" value="1"/>
</dbReference>
<dbReference type="PIRSF" id="PIRSF016020">
    <property type="entry name" value="PHexose_mutarotase"/>
    <property type="match status" value="1"/>
</dbReference>
<name>A0A8B2U537_9PAST</name>
<sequence length="273" mass="30805">MMNIQLQQQITPELSLYAYNDIPVLHLYHTVGTAKIALQGAHLFSWQPAHSKQDVLWLSDIEPFKAGNAIRGGIPICYPWFGNAGTPAHGFARTSLWQLSDYEISSNKVRLVFSLFSKHNIILAKIEMLFTEHCDVRFTHYGETGMENVQLALHSYFNVGNIANTTIVNLPTTCFNSLTQSQETVPSPRAIDENVDCIYTVPQQPTEIHDQANQRTLFVTHQNASDVVLWNPWHKTTSSMAENGYQTMVCVETARIHRYLEAGETVAVRLSVK</sequence>
<evidence type="ECO:0000313" key="6">
    <source>
        <dbReference type="EMBL" id="RDE72384.1"/>
    </source>
</evidence>
<evidence type="ECO:0000256" key="4">
    <source>
        <dbReference type="PIRNR" id="PIRNR016020"/>
    </source>
</evidence>
<comment type="caution">
    <text evidence="6">The sequence shown here is derived from an EMBL/GenBank/DDBJ whole genome shotgun (WGS) entry which is preliminary data.</text>
</comment>
<evidence type="ECO:0000313" key="7">
    <source>
        <dbReference type="Proteomes" id="UP000253998"/>
    </source>
</evidence>
<reference evidence="6 7" key="1">
    <citation type="submission" date="2018-05" db="EMBL/GenBank/DDBJ databases">
        <title>Draft Genome Sequences for a Diverse set of 7 Haemophilus Species.</title>
        <authorList>
            <person name="Nichols M."/>
            <person name="Topaz N."/>
            <person name="Wang X."/>
            <person name="Wang X."/>
            <person name="Boxrud D."/>
        </authorList>
    </citation>
    <scope>NUCLEOTIDE SEQUENCE [LARGE SCALE GENOMIC DNA]</scope>
    <source>
        <strain evidence="6 7">C2001002503</strain>
    </source>
</reference>
<dbReference type="InterPro" id="IPR025532">
    <property type="entry name" value="G6P_1-epimerase"/>
</dbReference>
<evidence type="ECO:0000256" key="2">
    <source>
        <dbReference type="ARBA" id="ARBA00005866"/>
    </source>
</evidence>
<dbReference type="GO" id="GO:0005975">
    <property type="term" value="P:carbohydrate metabolic process"/>
    <property type="evidence" value="ECO:0007669"/>
    <property type="project" value="InterPro"/>
</dbReference>
<keyword evidence="3 4" id="KW-0413">Isomerase</keyword>
<protein>
    <recommendedName>
        <fullName evidence="4">Putative glucose-6-phosphate 1-epimerase</fullName>
        <ecNumber evidence="4">5.1.3.15</ecNumber>
    </recommendedName>
</protein>
<dbReference type="PANTHER" id="PTHR11122:SF13">
    <property type="entry name" value="GLUCOSE-6-PHOSPHATE 1-EPIMERASE"/>
    <property type="match status" value="1"/>
</dbReference>
<dbReference type="Pfam" id="PF01263">
    <property type="entry name" value="Aldose_epim"/>
    <property type="match status" value="1"/>
</dbReference>
<accession>A0A8B2U537</accession>
<comment type="catalytic activity">
    <reaction evidence="1">
        <text>alpha-D-glucose 6-phosphate = beta-D-glucose 6-phosphate</text>
        <dbReference type="Rhea" id="RHEA:16249"/>
        <dbReference type="ChEBI" id="CHEBI:58225"/>
        <dbReference type="ChEBI" id="CHEBI:58247"/>
        <dbReference type="EC" id="5.1.3.15"/>
    </reaction>
</comment>
<comment type="similarity">
    <text evidence="2 4">Belongs to the glucose-6-phosphate 1-epimerase family.</text>
</comment>
<evidence type="ECO:0000256" key="3">
    <source>
        <dbReference type="ARBA" id="ARBA00023235"/>
    </source>
</evidence>
<gene>
    <name evidence="6" type="ORF">DPV83_01840</name>
</gene>
<evidence type="ECO:0000256" key="1">
    <source>
        <dbReference type="ARBA" id="ARBA00001096"/>
    </source>
</evidence>
<dbReference type="InterPro" id="IPR008183">
    <property type="entry name" value="Aldose_1/G6P_1-epimerase"/>
</dbReference>
<dbReference type="PANTHER" id="PTHR11122">
    <property type="entry name" value="APOSPORY-ASSOCIATED PROTEIN C-RELATED"/>
    <property type="match status" value="1"/>
</dbReference>
<dbReference type="AlphaFoldDB" id="A0A8B2U537"/>
<dbReference type="EMBL" id="QEPM01000001">
    <property type="protein sequence ID" value="RDE72384.1"/>
    <property type="molecule type" value="Genomic_DNA"/>
</dbReference>
<dbReference type="InterPro" id="IPR011013">
    <property type="entry name" value="Gal_mutarotase_sf_dom"/>
</dbReference>
<organism evidence="6 7">
    <name type="scientific">Aggregatibacter segnis</name>
    <dbReference type="NCBI Taxonomy" id="739"/>
    <lineage>
        <taxon>Bacteria</taxon>
        <taxon>Pseudomonadati</taxon>
        <taxon>Pseudomonadota</taxon>
        <taxon>Gammaproteobacteria</taxon>
        <taxon>Pasteurellales</taxon>
        <taxon>Pasteurellaceae</taxon>
        <taxon>Aggregatibacter</taxon>
    </lineage>
</organism>
<evidence type="ECO:0000256" key="5">
    <source>
        <dbReference type="PIRSR" id="PIRSR016020-1"/>
    </source>
</evidence>
<dbReference type="SUPFAM" id="SSF74650">
    <property type="entry name" value="Galactose mutarotase-like"/>
    <property type="match status" value="1"/>
</dbReference>
<dbReference type="Proteomes" id="UP000253998">
    <property type="component" value="Unassembled WGS sequence"/>
</dbReference>
<proteinExistence type="inferred from homology"/>
<feature type="active site" evidence="5">
    <location>
        <position position="252"/>
    </location>
</feature>
<dbReference type="EC" id="5.1.3.15" evidence="4"/>